<feature type="region of interest" description="Disordered" evidence="1">
    <location>
        <begin position="1"/>
        <end position="66"/>
    </location>
</feature>
<protein>
    <submittedName>
        <fullName evidence="3">Uncharacterized protein</fullName>
    </submittedName>
</protein>
<keyword evidence="2" id="KW-0812">Transmembrane</keyword>
<dbReference type="Proteomes" id="UP000000768">
    <property type="component" value="Chromosome 4"/>
</dbReference>
<proteinExistence type="predicted"/>
<keyword evidence="2" id="KW-1133">Transmembrane helix</keyword>
<keyword evidence="4" id="KW-1185">Reference proteome</keyword>
<reference evidence="3 4" key="1">
    <citation type="journal article" date="2009" name="Nature">
        <title>The Sorghum bicolor genome and the diversification of grasses.</title>
        <authorList>
            <person name="Paterson A.H."/>
            <person name="Bowers J.E."/>
            <person name="Bruggmann R."/>
            <person name="Dubchak I."/>
            <person name="Grimwood J."/>
            <person name="Gundlach H."/>
            <person name="Haberer G."/>
            <person name="Hellsten U."/>
            <person name="Mitros T."/>
            <person name="Poliakov A."/>
            <person name="Schmutz J."/>
            <person name="Spannagl M."/>
            <person name="Tang H."/>
            <person name="Wang X."/>
            <person name="Wicker T."/>
            <person name="Bharti A.K."/>
            <person name="Chapman J."/>
            <person name="Feltus F.A."/>
            <person name="Gowik U."/>
            <person name="Grigoriev I.V."/>
            <person name="Lyons E."/>
            <person name="Maher C.A."/>
            <person name="Martis M."/>
            <person name="Narechania A."/>
            <person name="Otillar R.P."/>
            <person name="Penning B.W."/>
            <person name="Salamov A.A."/>
            <person name="Wang Y."/>
            <person name="Zhang L."/>
            <person name="Carpita N.C."/>
            <person name="Freeling M."/>
            <person name="Gingle A.R."/>
            <person name="Hash C.T."/>
            <person name="Keller B."/>
            <person name="Klein P."/>
            <person name="Kresovich S."/>
            <person name="McCann M.C."/>
            <person name="Ming R."/>
            <person name="Peterson D.G."/>
            <person name="Mehboob-ur-Rahman"/>
            <person name="Ware D."/>
            <person name="Westhoff P."/>
            <person name="Mayer K.F."/>
            <person name="Messing J."/>
            <person name="Rokhsar D.S."/>
        </authorList>
    </citation>
    <scope>NUCLEOTIDE SEQUENCE [LARGE SCALE GENOMIC DNA]</scope>
    <source>
        <strain evidence="4">cv. BTx623</strain>
    </source>
</reference>
<feature type="compositionally biased region" description="Pro residues" evidence="1">
    <location>
        <begin position="44"/>
        <end position="56"/>
    </location>
</feature>
<gene>
    <name evidence="3" type="ORF">SORBI_3004G239750</name>
</gene>
<evidence type="ECO:0000313" key="4">
    <source>
        <dbReference type="Proteomes" id="UP000000768"/>
    </source>
</evidence>
<feature type="transmembrane region" description="Helical" evidence="2">
    <location>
        <begin position="174"/>
        <end position="197"/>
    </location>
</feature>
<feature type="compositionally biased region" description="Basic residues" evidence="1">
    <location>
        <begin position="113"/>
        <end position="125"/>
    </location>
</feature>
<evidence type="ECO:0000313" key="3">
    <source>
        <dbReference type="EMBL" id="OQU85430.1"/>
    </source>
</evidence>
<feature type="region of interest" description="Disordered" evidence="1">
    <location>
        <begin position="95"/>
        <end position="147"/>
    </location>
</feature>
<feature type="compositionally biased region" description="Pro residues" evidence="1">
    <location>
        <begin position="129"/>
        <end position="140"/>
    </location>
</feature>
<sequence>MCRLERAPSGGTACSDASGAPPSSSQRQGRRRRHRPRAARRGCPIPPPPVPPPLSPPSHTGGGTTCSGATTRVAHVFCSSMKPYLPTFDLRAPSGGTACSDASGAPPSSSQRQGRRRRHRPRAARRGCPIPPPVPPPLSPPSHTGGGTTCSGATTRVALVFCSSMKPYLPTFDLVFAFCFTMLIFQLSSYSSLGFLYEHQICCLHSMHAYCEAPA</sequence>
<feature type="compositionally biased region" description="Basic residues" evidence="1">
    <location>
        <begin position="28"/>
        <end position="40"/>
    </location>
</feature>
<keyword evidence="2" id="KW-0472">Membrane</keyword>
<dbReference type="Gramene" id="OQU85430">
    <property type="protein sequence ID" value="OQU85430"/>
    <property type="gene ID" value="SORBI_3004G239750"/>
</dbReference>
<accession>A0A1Z5RNU5</accession>
<dbReference type="InParanoid" id="A0A1Z5RNU5"/>
<dbReference type="AlphaFoldDB" id="A0A1Z5RNU5"/>
<name>A0A1Z5RNU5_SORBI</name>
<dbReference type="EMBL" id="CM000763">
    <property type="protein sequence ID" value="OQU85430.1"/>
    <property type="molecule type" value="Genomic_DNA"/>
</dbReference>
<organism evidence="3 4">
    <name type="scientific">Sorghum bicolor</name>
    <name type="common">Sorghum</name>
    <name type="synonym">Sorghum vulgare</name>
    <dbReference type="NCBI Taxonomy" id="4558"/>
    <lineage>
        <taxon>Eukaryota</taxon>
        <taxon>Viridiplantae</taxon>
        <taxon>Streptophyta</taxon>
        <taxon>Embryophyta</taxon>
        <taxon>Tracheophyta</taxon>
        <taxon>Spermatophyta</taxon>
        <taxon>Magnoliopsida</taxon>
        <taxon>Liliopsida</taxon>
        <taxon>Poales</taxon>
        <taxon>Poaceae</taxon>
        <taxon>PACMAD clade</taxon>
        <taxon>Panicoideae</taxon>
        <taxon>Andropogonodae</taxon>
        <taxon>Andropogoneae</taxon>
        <taxon>Sorghinae</taxon>
        <taxon>Sorghum</taxon>
    </lineage>
</organism>
<evidence type="ECO:0000256" key="1">
    <source>
        <dbReference type="SAM" id="MobiDB-lite"/>
    </source>
</evidence>
<evidence type="ECO:0000256" key="2">
    <source>
        <dbReference type="SAM" id="Phobius"/>
    </source>
</evidence>
<reference evidence="4" key="2">
    <citation type="journal article" date="2018" name="Plant J.">
        <title>The Sorghum bicolor reference genome: improved assembly, gene annotations, a transcriptome atlas, and signatures of genome organization.</title>
        <authorList>
            <person name="McCormick R.F."/>
            <person name="Truong S.K."/>
            <person name="Sreedasyam A."/>
            <person name="Jenkins J."/>
            <person name="Shu S."/>
            <person name="Sims D."/>
            <person name="Kennedy M."/>
            <person name="Amirebrahimi M."/>
            <person name="Weers B.D."/>
            <person name="McKinley B."/>
            <person name="Mattison A."/>
            <person name="Morishige D.T."/>
            <person name="Grimwood J."/>
            <person name="Schmutz J."/>
            <person name="Mullet J.E."/>
        </authorList>
    </citation>
    <scope>NUCLEOTIDE SEQUENCE [LARGE SCALE GENOMIC DNA]</scope>
    <source>
        <strain evidence="4">cv. BTx623</strain>
    </source>
</reference>